<dbReference type="InterPro" id="IPR008978">
    <property type="entry name" value="HSP20-like_chaperone"/>
</dbReference>
<sequence>MTIESDLKTAYQTLYDHKNPENALELYNGILEQSPENLNASIYKAASLEKLYFANEKWHNEETIESAKKLLNKALDLAINRGIRSKIGLIYFRFFIHYFNLKKYQDSKIYFDKCKEYDYVDPTLPLWESRLNKKLEKLTKNKGKTNVSTQATTAPTATTKSELKEQKVTPTPTSSIPKAVPAALPEIPQPTKFRTDWYQTPKTVTLSLFTASLPKSKEDIQTTLSSKDKRTLNVSYPIPDTSSEFQYNAKLSHEIDPDAINVQLYSKKMEFTFTKVDAVQWKTLESAGNDDKQEIKQFESTPSTGSSTNLSYPSSSRKQTDWSKLTLDNNDAAYGDNDDDEEGDSADAFFKKLYAGADPETQRAMMKSFIESNGTTLNTNWEEVSKKFVKPAPPEGTELKHW</sequence>
<evidence type="ECO:0000256" key="1">
    <source>
        <dbReference type="ARBA" id="ARBA00008509"/>
    </source>
</evidence>
<evidence type="ECO:0000259" key="3">
    <source>
        <dbReference type="PROSITE" id="PS51048"/>
    </source>
</evidence>
<organism evidence="5 6">
    <name type="scientific">Naumovozyma dairenensis (strain ATCC 10597 / BCRC 20456 / CBS 421 / NBRC 0211 / NRRL Y-12639)</name>
    <name type="common">Saccharomyces dairenensis</name>
    <dbReference type="NCBI Taxonomy" id="1071378"/>
    <lineage>
        <taxon>Eukaryota</taxon>
        <taxon>Fungi</taxon>
        <taxon>Dikarya</taxon>
        <taxon>Ascomycota</taxon>
        <taxon>Saccharomycotina</taxon>
        <taxon>Saccharomycetes</taxon>
        <taxon>Saccharomycetales</taxon>
        <taxon>Saccharomycetaceae</taxon>
        <taxon>Naumovozyma</taxon>
    </lineage>
</organism>
<comment type="similarity">
    <text evidence="1">Belongs to the SGT1 family.</text>
</comment>
<dbReference type="KEGG" id="ndi:NDAI_0H00680"/>
<dbReference type="GO" id="GO:0051087">
    <property type="term" value="F:protein-folding chaperone binding"/>
    <property type="evidence" value="ECO:0007669"/>
    <property type="project" value="InterPro"/>
</dbReference>
<dbReference type="InterPro" id="IPR044563">
    <property type="entry name" value="Sgt1-like"/>
</dbReference>
<feature type="region of interest" description="Disordered" evidence="2">
    <location>
        <begin position="142"/>
        <end position="179"/>
    </location>
</feature>
<dbReference type="EMBL" id="HE580274">
    <property type="protein sequence ID" value="CCD26242.1"/>
    <property type="molecule type" value="Genomic_DNA"/>
</dbReference>
<dbReference type="Proteomes" id="UP000000689">
    <property type="component" value="Chromosome 8"/>
</dbReference>
<proteinExistence type="inferred from homology"/>
<accession>G0WEN1</accession>
<reference evidence="5 6" key="1">
    <citation type="journal article" date="2011" name="Proc. Natl. Acad. Sci. U.S.A.">
        <title>Evolutionary erosion of yeast sex chromosomes by mating-type switching accidents.</title>
        <authorList>
            <person name="Gordon J.L."/>
            <person name="Armisen D."/>
            <person name="Proux-Wera E."/>
            <person name="Oheigeartaigh S.S."/>
            <person name="Byrne K.P."/>
            <person name="Wolfe K.H."/>
        </authorList>
    </citation>
    <scope>NUCLEOTIDE SEQUENCE [LARGE SCALE GENOMIC DNA]</scope>
    <source>
        <strain evidence="6">ATCC 10597 / BCRC 20456 / CBS 421 / NBRC 0211 / NRRL Y-12639</strain>
    </source>
</reference>
<protein>
    <recommendedName>
        <fullName evidence="7">CS domain-containing protein</fullName>
    </recommendedName>
</protein>
<feature type="domain" description="CS" evidence="4">
    <location>
        <begin position="190"/>
        <end position="285"/>
    </location>
</feature>
<evidence type="ECO:0000259" key="4">
    <source>
        <dbReference type="PROSITE" id="PS51203"/>
    </source>
</evidence>
<dbReference type="InterPro" id="IPR011990">
    <property type="entry name" value="TPR-like_helical_dom_sf"/>
</dbReference>
<dbReference type="PROSITE" id="PS51048">
    <property type="entry name" value="SGS"/>
    <property type="match status" value="1"/>
</dbReference>
<evidence type="ECO:0000256" key="2">
    <source>
        <dbReference type="SAM" id="MobiDB-lite"/>
    </source>
</evidence>
<gene>
    <name evidence="5" type="primary">NDAI0H00680</name>
    <name evidence="5" type="ordered locus">NDAI_0H00680</name>
</gene>
<feature type="compositionally biased region" description="Low complexity" evidence="2">
    <location>
        <begin position="144"/>
        <end position="159"/>
    </location>
</feature>
<dbReference type="eggNOG" id="KOG1309">
    <property type="taxonomic scope" value="Eukaryota"/>
</dbReference>
<dbReference type="Gene3D" id="1.25.40.10">
    <property type="entry name" value="Tetratricopeptide repeat domain"/>
    <property type="match status" value="1"/>
</dbReference>
<dbReference type="OrthoDB" id="1898560at2759"/>
<dbReference type="SUPFAM" id="SSF49764">
    <property type="entry name" value="HSP20-like chaperones"/>
    <property type="match status" value="1"/>
</dbReference>
<evidence type="ECO:0000313" key="5">
    <source>
        <dbReference type="EMBL" id="CCD26242.1"/>
    </source>
</evidence>
<feature type="region of interest" description="Disordered" evidence="2">
    <location>
        <begin position="292"/>
        <end position="324"/>
    </location>
</feature>
<dbReference type="OMA" id="KIREDWY"/>
<dbReference type="PANTHER" id="PTHR45862">
    <property type="entry name" value="PROTEIN SGT1 HOMOLOG"/>
    <property type="match status" value="1"/>
</dbReference>
<dbReference type="InterPro" id="IPR007052">
    <property type="entry name" value="CS_dom"/>
</dbReference>
<evidence type="ECO:0000313" key="6">
    <source>
        <dbReference type="Proteomes" id="UP000000689"/>
    </source>
</evidence>
<evidence type="ECO:0008006" key="7">
    <source>
        <dbReference type="Google" id="ProtNLM"/>
    </source>
</evidence>
<dbReference type="CDD" id="cd06466">
    <property type="entry name" value="p23_CS_SGT1_like"/>
    <property type="match status" value="1"/>
</dbReference>
<dbReference type="Gene3D" id="2.60.40.790">
    <property type="match status" value="1"/>
</dbReference>
<dbReference type="STRING" id="1071378.G0WEN1"/>
<dbReference type="AlphaFoldDB" id="G0WEN1"/>
<dbReference type="PROSITE" id="PS51203">
    <property type="entry name" value="CS"/>
    <property type="match status" value="1"/>
</dbReference>
<dbReference type="HOGENOM" id="CLU_039532_3_0_1"/>
<dbReference type="GeneID" id="11495773"/>
<dbReference type="Pfam" id="PF05002">
    <property type="entry name" value="SGS"/>
    <property type="match status" value="1"/>
</dbReference>
<feature type="domain" description="SGS" evidence="3">
    <location>
        <begin position="311"/>
        <end position="402"/>
    </location>
</feature>
<keyword evidence="6" id="KW-1185">Reference proteome</keyword>
<feature type="compositionally biased region" description="Polar residues" evidence="2">
    <location>
        <begin position="298"/>
        <end position="324"/>
    </location>
</feature>
<dbReference type="RefSeq" id="XP_003671485.1">
    <property type="nucleotide sequence ID" value="XM_003671437.1"/>
</dbReference>
<dbReference type="Pfam" id="PF04969">
    <property type="entry name" value="CS"/>
    <property type="match status" value="1"/>
</dbReference>
<dbReference type="InterPro" id="IPR007699">
    <property type="entry name" value="SGS_dom"/>
</dbReference>
<dbReference type="SUPFAM" id="SSF48452">
    <property type="entry name" value="TPR-like"/>
    <property type="match status" value="1"/>
</dbReference>
<name>G0WEN1_NAUDC</name>